<gene>
    <name evidence="2" type="ORF">AVT10_06710</name>
</gene>
<protein>
    <submittedName>
        <fullName evidence="2">Uncharacterized protein</fullName>
    </submittedName>
</protein>
<accession>A0ABR5Y8I1</accession>
<keyword evidence="1" id="KW-0812">Transmembrane</keyword>
<sequence length="149" mass="15154">MMGNLDPSARVAMVGVIPAQQAAVGAISSGWVDMRNAFEMLATLNIGVIGAAGTIDARIEQATDVNGTGAKPVAGLAVAQIVKAGGDNRQAAINLRQEDMDKNAGYRFARITVTVGGAASFLSAMLVAFDLRYGAGGANQLSSVAQTVS</sequence>
<comment type="caution">
    <text evidence="2">The sequence shown here is derived from an EMBL/GenBank/DDBJ whole genome shotgun (WGS) entry which is preliminary data.</text>
</comment>
<dbReference type="Proteomes" id="UP000076609">
    <property type="component" value="Unassembled WGS sequence"/>
</dbReference>
<keyword evidence="3" id="KW-1185">Reference proteome</keyword>
<dbReference type="RefSeq" id="WP_066693516.1">
    <property type="nucleotide sequence ID" value="NZ_LQQO01000056.1"/>
</dbReference>
<dbReference type="EMBL" id="LQQO01000056">
    <property type="protein sequence ID" value="KZE09135.1"/>
    <property type="molecule type" value="Genomic_DNA"/>
</dbReference>
<keyword evidence="1" id="KW-1133">Transmembrane helix</keyword>
<feature type="transmembrane region" description="Helical" evidence="1">
    <location>
        <begin position="108"/>
        <end position="129"/>
    </location>
</feature>
<name>A0ABR5Y8I1_9SPHN</name>
<evidence type="ECO:0000313" key="2">
    <source>
        <dbReference type="EMBL" id="KZE09135.1"/>
    </source>
</evidence>
<proteinExistence type="predicted"/>
<reference evidence="3" key="1">
    <citation type="submission" date="2016-01" db="EMBL/GenBank/DDBJ databases">
        <title>Draft genome of Chromobacterium sp. F49.</title>
        <authorList>
            <person name="Hong K.W."/>
        </authorList>
    </citation>
    <scope>NUCLEOTIDE SEQUENCE [LARGE SCALE GENOMIC DNA]</scope>
    <source>
        <strain evidence="3">CN3</strain>
    </source>
</reference>
<organism evidence="2 3">
    <name type="scientific">Sphingomonas hankookensis</name>
    <dbReference type="NCBI Taxonomy" id="563996"/>
    <lineage>
        <taxon>Bacteria</taxon>
        <taxon>Pseudomonadati</taxon>
        <taxon>Pseudomonadota</taxon>
        <taxon>Alphaproteobacteria</taxon>
        <taxon>Sphingomonadales</taxon>
        <taxon>Sphingomonadaceae</taxon>
        <taxon>Sphingomonas</taxon>
    </lineage>
</organism>
<keyword evidence="1" id="KW-0472">Membrane</keyword>
<evidence type="ECO:0000313" key="3">
    <source>
        <dbReference type="Proteomes" id="UP000076609"/>
    </source>
</evidence>
<evidence type="ECO:0000256" key="1">
    <source>
        <dbReference type="SAM" id="Phobius"/>
    </source>
</evidence>